<feature type="transmembrane region" description="Helical" evidence="2">
    <location>
        <begin position="60"/>
        <end position="84"/>
    </location>
</feature>
<dbReference type="EnsemblMetazoa" id="XM_030996625">
    <property type="protein sequence ID" value="XP_030852485"/>
    <property type="gene ID" value="LOC115928754"/>
</dbReference>
<feature type="domain" description="Fibronectin type-III" evidence="3">
    <location>
        <begin position="1"/>
        <end position="50"/>
    </location>
</feature>
<keyword evidence="5" id="KW-1185">Reference proteome</keyword>
<reference evidence="4" key="2">
    <citation type="submission" date="2021-01" db="UniProtKB">
        <authorList>
            <consortium name="EnsemblMetazoa"/>
        </authorList>
    </citation>
    <scope>IDENTIFICATION</scope>
</reference>
<dbReference type="SUPFAM" id="SSF49265">
    <property type="entry name" value="Fibronectin type III"/>
    <property type="match status" value="1"/>
</dbReference>
<dbReference type="AlphaFoldDB" id="A0A7M7PMJ8"/>
<evidence type="ECO:0000313" key="4">
    <source>
        <dbReference type="EnsemblMetazoa" id="XP_030852485"/>
    </source>
</evidence>
<dbReference type="Proteomes" id="UP000007110">
    <property type="component" value="Unassembled WGS sequence"/>
</dbReference>
<keyword evidence="2" id="KW-0812">Transmembrane</keyword>
<keyword evidence="2" id="KW-0472">Membrane</keyword>
<dbReference type="GeneID" id="115928754"/>
<organism evidence="4 5">
    <name type="scientific">Strongylocentrotus purpuratus</name>
    <name type="common">Purple sea urchin</name>
    <dbReference type="NCBI Taxonomy" id="7668"/>
    <lineage>
        <taxon>Eukaryota</taxon>
        <taxon>Metazoa</taxon>
        <taxon>Echinodermata</taxon>
        <taxon>Eleutherozoa</taxon>
        <taxon>Echinozoa</taxon>
        <taxon>Echinoidea</taxon>
        <taxon>Euechinoidea</taxon>
        <taxon>Echinacea</taxon>
        <taxon>Camarodonta</taxon>
        <taxon>Echinidea</taxon>
        <taxon>Strongylocentrotidae</taxon>
        <taxon>Strongylocentrotus</taxon>
    </lineage>
</organism>
<dbReference type="PANTHER" id="PTHR26391">
    <property type="entry name" value="INACTIVE TYROSINE-PROTEIN KINASE 7"/>
    <property type="match status" value="1"/>
</dbReference>
<name>A0A7M7PMJ8_STRPU</name>
<dbReference type="InParanoid" id="A0A7M7PMJ8"/>
<reference evidence="5" key="1">
    <citation type="submission" date="2015-02" db="EMBL/GenBank/DDBJ databases">
        <title>Genome sequencing for Strongylocentrotus purpuratus.</title>
        <authorList>
            <person name="Murali S."/>
            <person name="Liu Y."/>
            <person name="Vee V."/>
            <person name="English A."/>
            <person name="Wang M."/>
            <person name="Skinner E."/>
            <person name="Han Y."/>
            <person name="Muzny D.M."/>
            <person name="Worley K.C."/>
            <person name="Gibbs R.A."/>
        </authorList>
    </citation>
    <scope>NUCLEOTIDE SEQUENCE</scope>
</reference>
<dbReference type="PROSITE" id="PS50853">
    <property type="entry name" value="FN3"/>
    <property type="match status" value="1"/>
</dbReference>
<keyword evidence="2" id="KW-1133">Transmembrane helix</keyword>
<evidence type="ECO:0000256" key="2">
    <source>
        <dbReference type="SAM" id="Phobius"/>
    </source>
</evidence>
<dbReference type="PANTHER" id="PTHR26391:SF18">
    <property type="entry name" value="PROTEIN KINASE RECEPTOR TIE-1, PUTATIVE-RELATED"/>
    <property type="match status" value="1"/>
</dbReference>
<dbReference type="InterPro" id="IPR003961">
    <property type="entry name" value="FN3_dom"/>
</dbReference>
<sequence>MEEELTGAFDVEHTVMDLASEINYTVQVQTLNGAGFSNWSVSVNAKTILSGGDNGSRRTLGAVIGGVIVPLVIIVILLITLVMYGRIKQRRLEAERVASPPNNARETSSKHENPVFDDSNQDPNTYEGLNADTHAYQDLKKPNTDVTYLEPITSDPGDTYEEI</sequence>
<dbReference type="CDD" id="cd00063">
    <property type="entry name" value="FN3"/>
    <property type="match status" value="1"/>
</dbReference>
<proteinExistence type="predicted"/>
<evidence type="ECO:0000256" key="1">
    <source>
        <dbReference type="SAM" id="MobiDB-lite"/>
    </source>
</evidence>
<dbReference type="RefSeq" id="XP_030852485.1">
    <property type="nucleotide sequence ID" value="XM_030996625.1"/>
</dbReference>
<protein>
    <recommendedName>
        <fullName evidence="3">Fibronectin type-III domain-containing protein</fullName>
    </recommendedName>
</protein>
<evidence type="ECO:0000313" key="5">
    <source>
        <dbReference type="Proteomes" id="UP000007110"/>
    </source>
</evidence>
<dbReference type="KEGG" id="spu:115928754"/>
<dbReference type="InterPro" id="IPR036116">
    <property type="entry name" value="FN3_sf"/>
</dbReference>
<accession>A0A7M7PMJ8</accession>
<evidence type="ECO:0000259" key="3">
    <source>
        <dbReference type="PROSITE" id="PS50853"/>
    </source>
</evidence>
<feature type="region of interest" description="Disordered" evidence="1">
    <location>
        <begin position="94"/>
        <end position="133"/>
    </location>
</feature>